<keyword evidence="1" id="KW-0812">Transmembrane</keyword>
<evidence type="ECO:0008006" key="4">
    <source>
        <dbReference type="Google" id="ProtNLM"/>
    </source>
</evidence>
<keyword evidence="3" id="KW-1185">Reference proteome</keyword>
<evidence type="ECO:0000313" key="2">
    <source>
        <dbReference type="EMBL" id="MDS1116391.1"/>
    </source>
</evidence>
<feature type="transmembrane region" description="Helical" evidence="1">
    <location>
        <begin position="187"/>
        <end position="206"/>
    </location>
</feature>
<proteinExistence type="predicted"/>
<feature type="transmembrane region" description="Helical" evidence="1">
    <location>
        <begin position="212"/>
        <end position="230"/>
    </location>
</feature>
<name>A0ABU2GY80_9ACTN</name>
<reference evidence="2 3" key="1">
    <citation type="submission" date="2023-08" db="EMBL/GenBank/DDBJ databases">
        <title>Bioegradation of LLDPE and BLDPE plastic by marine bacteria from coast plastic debris.</title>
        <authorList>
            <person name="Rong Z."/>
        </authorList>
    </citation>
    <scope>NUCLEOTIDE SEQUENCE [LARGE SCALE GENOMIC DNA]</scope>
    <source>
        <strain evidence="2 3">Z-2</strain>
    </source>
</reference>
<keyword evidence="1" id="KW-1133">Transmembrane helix</keyword>
<dbReference type="RefSeq" id="WP_310952189.1">
    <property type="nucleotide sequence ID" value="NZ_JAVLUS010000024.1"/>
</dbReference>
<comment type="caution">
    <text evidence="2">The sequence shown here is derived from an EMBL/GenBank/DDBJ whole genome shotgun (WGS) entry which is preliminary data.</text>
</comment>
<organism evidence="2 3">
    <name type="scientific">Gordonia westfalica</name>
    <dbReference type="NCBI Taxonomy" id="158898"/>
    <lineage>
        <taxon>Bacteria</taxon>
        <taxon>Bacillati</taxon>
        <taxon>Actinomycetota</taxon>
        <taxon>Actinomycetes</taxon>
        <taxon>Mycobacteriales</taxon>
        <taxon>Gordoniaceae</taxon>
        <taxon>Gordonia</taxon>
    </lineage>
</organism>
<gene>
    <name evidence="2" type="ORF">RD149_21845</name>
</gene>
<dbReference type="EMBL" id="JAVLUS010000024">
    <property type="protein sequence ID" value="MDS1116391.1"/>
    <property type="molecule type" value="Genomic_DNA"/>
</dbReference>
<sequence length="248" mass="26789">MTTPFDKSNHFGRDGYNAYGLDADGYDRDGYDTQGYDQWGFDRYGWDRDGRDREGFYRDGYNDAGYDRDGYDRAGFNRYGFDRTGHDRTGQRAPARPIEPTVRDGVIGLAGGTIVVVTATSIVTALVVWLLRYISSHVPVQVWDQFDSGPPILPATGIAALCAAGLAVLAIAASVVMTVFTPGGTTMFRLLVFLIGACLVIAMGTSHTAPTWIASTLLVAAGGVAIGQLVPAVQPRIRTAATIDRKDR</sequence>
<feature type="transmembrane region" description="Helical" evidence="1">
    <location>
        <begin position="106"/>
        <end position="131"/>
    </location>
</feature>
<evidence type="ECO:0000313" key="3">
    <source>
        <dbReference type="Proteomes" id="UP001265083"/>
    </source>
</evidence>
<accession>A0ABU2GY80</accession>
<evidence type="ECO:0000256" key="1">
    <source>
        <dbReference type="SAM" id="Phobius"/>
    </source>
</evidence>
<dbReference type="Proteomes" id="UP001265083">
    <property type="component" value="Unassembled WGS sequence"/>
</dbReference>
<feature type="transmembrane region" description="Helical" evidence="1">
    <location>
        <begin position="151"/>
        <end position="180"/>
    </location>
</feature>
<keyword evidence="1" id="KW-0472">Membrane</keyword>
<protein>
    <recommendedName>
        <fullName evidence="4">Tryptophan-associated transmembrane protein (Trp_oprn_chp)</fullName>
    </recommendedName>
</protein>